<dbReference type="GO" id="GO:0005886">
    <property type="term" value="C:plasma membrane"/>
    <property type="evidence" value="ECO:0007669"/>
    <property type="project" value="TreeGrafter"/>
</dbReference>
<dbReference type="FunFam" id="1.10.8.640:FF:000001">
    <property type="entry name" value="Cytochrome c-type biogenesis protein"/>
    <property type="match status" value="1"/>
</dbReference>
<evidence type="ECO:0000256" key="7">
    <source>
        <dbReference type="RuleBase" id="RU364112"/>
    </source>
</evidence>
<evidence type="ECO:0000259" key="8">
    <source>
        <dbReference type="Pfam" id="PF03918"/>
    </source>
</evidence>
<dbReference type="EMBL" id="NVWI01000005">
    <property type="protein sequence ID" value="PCJ41445.1"/>
    <property type="molecule type" value="Genomic_DNA"/>
</dbReference>
<accession>A0A2A5CD55</accession>
<dbReference type="InterPro" id="IPR038297">
    <property type="entry name" value="CcmH/CycL/NrfF/Ccl2_sf"/>
</dbReference>
<keyword evidence="7" id="KW-0472">Membrane</keyword>
<keyword evidence="2 7" id="KW-0349">Heme</keyword>
<keyword evidence="5" id="KW-0201">Cytochrome c-type biogenesis</keyword>
<feature type="domain" description="CcmH/CycL/Ccl2/NrfF N-terminal" evidence="8">
    <location>
        <begin position="9"/>
        <end position="148"/>
    </location>
</feature>
<dbReference type="InterPro" id="IPR051263">
    <property type="entry name" value="C-type_cytochrome_biogenesis"/>
</dbReference>
<keyword evidence="7" id="KW-0812">Transmembrane</keyword>
<comment type="function">
    <text evidence="7">Possible subunit of a heme lyase.</text>
</comment>
<dbReference type="InterPro" id="IPR005616">
    <property type="entry name" value="CcmH/CycL/Ccl2/NrfF_N"/>
</dbReference>
<dbReference type="Proteomes" id="UP000228987">
    <property type="component" value="Unassembled WGS sequence"/>
</dbReference>
<dbReference type="GO" id="GO:0017004">
    <property type="term" value="P:cytochrome complex assembly"/>
    <property type="evidence" value="ECO:0007669"/>
    <property type="project" value="UniProtKB-KW"/>
</dbReference>
<dbReference type="GO" id="GO:0046872">
    <property type="term" value="F:metal ion binding"/>
    <property type="evidence" value="ECO:0007669"/>
    <property type="project" value="UniProtKB-KW"/>
</dbReference>
<evidence type="ECO:0000256" key="3">
    <source>
        <dbReference type="ARBA" id="ARBA00022723"/>
    </source>
</evidence>
<keyword evidence="7" id="KW-1133">Transmembrane helix</keyword>
<name>A0A2A5CD55_9GAMM</name>
<evidence type="ECO:0000256" key="1">
    <source>
        <dbReference type="ARBA" id="ARBA00010342"/>
    </source>
</evidence>
<evidence type="ECO:0000256" key="2">
    <source>
        <dbReference type="ARBA" id="ARBA00022617"/>
    </source>
</evidence>
<dbReference type="PANTHER" id="PTHR47870:SF1">
    <property type="entry name" value="CYTOCHROME C-TYPE BIOGENESIS PROTEIN CCMH"/>
    <property type="match status" value="1"/>
</dbReference>
<proteinExistence type="inferred from homology"/>
<feature type="signal peptide" evidence="7">
    <location>
        <begin position="1"/>
        <end position="20"/>
    </location>
</feature>
<feature type="chain" id="PRO_5011834902" description="Cytochrome c-type biogenesis protein" evidence="7">
    <location>
        <begin position="21"/>
        <end position="152"/>
    </location>
</feature>
<dbReference type="Gene3D" id="1.10.8.640">
    <property type="entry name" value="Cytochrome C biogenesis protein"/>
    <property type="match status" value="1"/>
</dbReference>
<evidence type="ECO:0000256" key="4">
    <source>
        <dbReference type="ARBA" id="ARBA00022729"/>
    </source>
</evidence>
<dbReference type="CDD" id="cd16378">
    <property type="entry name" value="CcmH_N"/>
    <property type="match status" value="1"/>
</dbReference>
<organism evidence="9 10">
    <name type="scientific">SAR86 cluster bacterium</name>
    <dbReference type="NCBI Taxonomy" id="2030880"/>
    <lineage>
        <taxon>Bacteria</taxon>
        <taxon>Pseudomonadati</taxon>
        <taxon>Pseudomonadota</taxon>
        <taxon>Gammaproteobacteria</taxon>
        <taxon>SAR86 cluster</taxon>
    </lineage>
</organism>
<feature type="transmembrane region" description="Helical" evidence="7">
    <location>
        <begin position="104"/>
        <end position="125"/>
    </location>
</feature>
<keyword evidence="6 7" id="KW-0408">Iron</keyword>
<evidence type="ECO:0000313" key="9">
    <source>
        <dbReference type="EMBL" id="PCJ41445.1"/>
    </source>
</evidence>
<protein>
    <recommendedName>
        <fullName evidence="7">Cytochrome c-type biogenesis protein</fullName>
    </recommendedName>
</protein>
<comment type="caution">
    <text evidence="9">The sequence shown here is derived from an EMBL/GenBank/DDBJ whole genome shotgun (WGS) entry which is preliminary data.</text>
</comment>
<comment type="similarity">
    <text evidence="1 7">Belongs to the CcmH/CycL/Ccl2/NrfF family.</text>
</comment>
<reference evidence="10" key="1">
    <citation type="submission" date="2017-08" db="EMBL/GenBank/DDBJ databases">
        <title>A dynamic microbial community with high functional redundancy inhabits the cold, oxic subseafloor aquifer.</title>
        <authorList>
            <person name="Tully B.J."/>
            <person name="Wheat C.G."/>
            <person name="Glazer B.T."/>
            <person name="Huber J.A."/>
        </authorList>
    </citation>
    <scope>NUCLEOTIDE SEQUENCE [LARGE SCALE GENOMIC DNA]</scope>
</reference>
<evidence type="ECO:0000313" key="10">
    <source>
        <dbReference type="Proteomes" id="UP000228987"/>
    </source>
</evidence>
<keyword evidence="3 7" id="KW-0479">Metal-binding</keyword>
<gene>
    <name evidence="9" type="ORF">COA71_07750</name>
</gene>
<sequence>MRNFSLFCLLFFSCVFSVNAAIEVYQFDDESQEERFNTLIDQLRCPMCLNSNLSGSDAPIAADLRAEIHKQILDGRSNVQIIDFLTQRYGDFINYRPPLNPGTYLLWFGPLILLLTGLVIVWRIGRSSQKLSVSKLTTEEQEKLDNILADKK</sequence>
<dbReference type="Pfam" id="PF03918">
    <property type="entry name" value="CcmH"/>
    <property type="match status" value="1"/>
</dbReference>
<evidence type="ECO:0000256" key="5">
    <source>
        <dbReference type="ARBA" id="ARBA00022748"/>
    </source>
</evidence>
<dbReference type="PANTHER" id="PTHR47870">
    <property type="entry name" value="CYTOCHROME C-TYPE BIOGENESIS PROTEIN CCMH"/>
    <property type="match status" value="1"/>
</dbReference>
<dbReference type="AlphaFoldDB" id="A0A2A5CD55"/>
<keyword evidence="4 7" id="KW-0732">Signal</keyword>
<evidence type="ECO:0000256" key="6">
    <source>
        <dbReference type="ARBA" id="ARBA00023004"/>
    </source>
</evidence>